<evidence type="ECO:0000313" key="2">
    <source>
        <dbReference type="EMBL" id="EOQ98593.1"/>
    </source>
</evidence>
<evidence type="ECO:0000313" key="3">
    <source>
        <dbReference type="Proteomes" id="UP000013984"/>
    </source>
</evidence>
<keyword evidence="1" id="KW-0472">Membrane</keyword>
<dbReference type="Proteomes" id="UP000013984">
    <property type="component" value="Unassembled WGS sequence"/>
</dbReference>
<organism evidence="2 3">
    <name type="scientific">Leptospira wolbachii serovar Codice str. CDC</name>
    <dbReference type="NCBI Taxonomy" id="1218599"/>
    <lineage>
        <taxon>Bacteria</taxon>
        <taxon>Pseudomonadati</taxon>
        <taxon>Spirochaetota</taxon>
        <taxon>Spirochaetia</taxon>
        <taxon>Leptospirales</taxon>
        <taxon>Leptospiraceae</taxon>
        <taxon>Leptospira</taxon>
    </lineage>
</organism>
<reference evidence="2" key="1">
    <citation type="submission" date="2013-04" db="EMBL/GenBank/DDBJ databases">
        <authorList>
            <person name="Harkins D.M."/>
            <person name="Durkin A.S."/>
            <person name="Brinkac L.M."/>
            <person name="Haft D.H."/>
            <person name="Selengut J.D."/>
            <person name="Sanka R."/>
            <person name="DePew J."/>
            <person name="Purushe J."/>
            <person name="Galloway R.L."/>
            <person name="Vinetz J.M."/>
            <person name="Sutton G.G."/>
            <person name="Nierman W.C."/>
            <person name="Fouts D.E."/>
        </authorList>
    </citation>
    <scope>NUCLEOTIDE SEQUENCE [LARGE SCALE GENOMIC DNA]</scope>
    <source>
        <strain evidence="2">CDC</strain>
    </source>
</reference>
<keyword evidence="1" id="KW-0812">Transmembrane</keyword>
<feature type="transmembrane region" description="Helical" evidence="1">
    <location>
        <begin position="95"/>
        <end position="112"/>
    </location>
</feature>
<sequence>MAIMMTFEFLNSFYVKPPSDEILANPELLKTFMTNLPTSAYIPVYLGYIFGSLVSGIVTTKLSKNHDSLMVILVGSLLTLASVFNFFIFLPGQPLWFVSISLLSFLPFTWLGKKLVSKH</sequence>
<gene>
    <name evidence="2" type="ORF">LEP1GSC195_0586</name>
</gene>
<feature type="transmembrane region" description="Helical" evidence="1">
    <location>
        <begin position="40"/>
        <end position="58"/>
    </location>
</feature>
<keyword evidence="3" id="KW-1185">Reference proteome</keyword>
<name>R9A8N7_9LEPT</name>
<dbReference type="EMBL" id="AOGZ02000001">
    <property type="protein sequence ID" value="EOQ98593.1"/>
    <property type="molecule type" value="Genomic_DNA"/>
</dbReference>
<proteinExistence type="predicted"/>
<evidence type="ECO:0000256" key="1">
    <source>
        <dbReference type="SAM" id="Phobius"/>
    </source>
</evidence>
<protein>
    <submittedName>
        <fullName evidence="2">Uncharacterized protein</fullName>
    </submittedName>
</protein>
<comment type="caution">
    <text evidence="2">The sequence shown here is derived from an EMBL/GenBank/DDBJ whole genome shotgun (WGS) entry which is preliminary data.</text>
</comment>
<feature type="transmembrane region" description="Helical" evidence="1">
    <location>
        <begin position="70"/>
        <end position="89"/>
    </location>
</feature>
<keyword evidence="1" id="KW-1133">Transmembrane helix</keyword>
<dbReference type="AlphaFoldDB" id="R9A8N7"/>
<accession>R9A8N7</accession>